<evidence type="ECO:0000313" key="1">
    <source>
        <dbReference type="EnsemblPlants" id="cds.evm.model.10.791"/>
    </source>
</evidence>
<dbReference type="Gramene" id="evm.model.10.791">
    <property type="protein sequence ID" value="cds.evm.model.10.791"/>
    <property type="gene ID" value="evm.TU.10.791"/>
</dbReference>
<dbReference type="EMBL" id="UZAU01000811">
    <property type="status" value="NOT_ANNOTATED_CDS"/>
    <property type="molecule type" value="Genomic_DNA"/>
</dbReference>
<evidence type="ECO:0000313" key="2">
    <source>
        <dbReference type="Proteomes" id="UP000596661"/>
    </source>
</evidence>
<proteinExistence type="predicted"/>
<dbReference type="Proteomes" id="UP000596661">
    <property type="component" value="Unassembled WGS sequence"/>
</dbReference>
<dbReference type="EnsemblPlants" id="evm.model.10.791">
    <property type="protein sequence ID" value="cds.evm.model.10.791"/>
    <property type="gene ID" value="evm.TU.10.791"/>
</dbReference>
<accession>A0A803QQE3</accession>
<evidence type="ECO:0008006" key="3">
    <source>
        <dbReference type="Google" id="ProtNLM"/>
    </source>
</evidence>
<dbReference type="AlphaFoldDB" id="A0A803QQE3"/>
<reference evidence="1" key="1">
    <citation type="submission" date="2021-03" db="UniProtKB">
        <authorList>
            <consortium name="EnsemblPlants"/>
        </authorList>
    </citation>
    <scope>IDENTIFICATION</scope>
</reference>
<protein>
    <recommendedName>
        <fullName evidence="3">Reverse transcriptase domain-containing protein</fullName>
    </recommendedName>
</protein>
<name>A0A803QQE3_CANSA</name>
<keyword evidence="2" id="KW-1185">Reference proteome</keyword>
<sequence length="101" mass="11654">MEYLITRILQRVGRKTDFEFHDRSASLKLNNLSFADDVLLLCRGDFKSIYYMLQGLKLFSDTCGLQPNKSKSVIYCSGMDDRESQRIIDVSGFSRSEVPFK</sequence>
<organism evidence="1 2">
    <name type="scientific">Cannabis sativa</name>
    <name type="common">Hemp</name>
    <name type="synonym">Marijuana</name>
    <dbReference type="NCBI Taxonomy" id="3483"/>
    <lineage>
        <taxon>Eukaryota</taxon>
        <taxon>Viridiplantae</taxon>
        <taxon>Streptophyta</taxon>
        <taxon>Embryophyta</taxon>
        <taxon>Tracheophyta</taxon>
        <taxon>Spermatophyta</taxon>
        <taxon>Magnoliopsida</taxon>
        <taxon>eudicotyledons</taxon>
        <taxon>Gunneridae</taxon>
        <taxon>Pentapetalae</taxon>
        <taxon>rosids</taxon>
        <taxon>fabids</taxon>
        <taxon>Rosales</taxon>
        <taxon>Cannabaceae</taxon>
        <taxon>Cannabis</taxon>
    </lineage>
</organism>